<evidence type="ECO:0000313" key="1">
    <source>
        <dbReference type="EMBL" id="MBN8250907.1"/>
    </source>
</evidence>
<protein>
    <submittedName>
        <fullName evidence="1">Spore protease YyaC</fullName>
    </submittedName>
</protein>
<sequence>MEVEYASTQLFDIIQKAQLVNRDIVFLCIGSDRYVGDSLGPLVGTMLVEEGIPFEVYGTLEHPVHAFNLKEIIKEVNKRFVKPFIISIDACLGEQSQVGDVMIKEGPLVPGQALAKVLPEIGDYHIKGMVNYVDPFPATQFLNDTRLFTVMTIAKTIVDVIKRIPQYKKEL</sequence>
<accession>A0A8I1SKS4</accession>
<evidence type="ECO:0000313" key="2">
    <source>
        <dbReference type="Proteomes" id="UP000664578"/>
    </source>
</evidence>
<dbReference type="Pfam" id="PF06866">
    <property type="entry name" value="DUF1256"/>
    <property type="match status" value="1"/>
</dbReference>
<dbReference type="EMBL" id="JAEMWV010000002">
    <property type="protein sequence ID" value="MBN8250907.1"/>
    <property type="molecule type" value="Genomic_DNA"/>
</dbReference>
<keyword evidence="1" id="KW-0378">Hydrolase</keyword>
<dbReference type="GO" id="GO:0006508">
    <property type="term" value="P:proteolysis"/>
    <property type="evidence" value="ECO:0007669"/>
    <property type="project" value="UniProtKB-KW"/>
</dbReference>
<proteinExistence type="predicted"/>
<reference evidence="1" key="1">
    <citation type="submission" date="2020-12" db="EMBL/GenBank/DDBJ databases">
        <title>PHA producing bacteria isolated from mangrove.</title>
        <authorList>
            <person name="Zheng W."/>
            <person name="Yu S."/>
            <person name="Huang Y."/>
        </authorList>
    </citation>
    <scope>NUCLEOTIDE SEQUENCE</scope>
    <source>
        <strain evidence="1">GN22-4</strain>
    </source>
</reference>
<dbReference type="Proteomes" id="UP000664578">
    <property type="component" value="Unassembled WGS sequence"/>
</dbReference>
<dbReference type="SUPFAM" id="SSF53163">
    <property type="entry name" value="HybD-like"/>
    <property type="match status" value="1"/>
</dbReference>
<dbReference type="InterPro" id="IPR023430">
    <property type="entry name" value="Pept_HybD-like_dom_sf"/>
</dbReference>
<dbReference type="NCBIfam" id="TIGR02841">
    <property type="entry name" value="spore_YyaC"/>
    <property type="match status" value="1"/>
</dbReference>
<dbReference type="GO" id="GO:0008233">
    <property type="term" value="F:peptidase activity"/>
    <property type="evidence" value="ECO:0007669"/>
    <property type="project" value="UniProtKB-KW"/>
</dbReference>
<gene>
    <name evidence="1" type="primary">yyaC</name>
    <name evidence="1" type="ORF">JF537_04850</name>
</gene>
<dbReference type="AlphaFoldDB" id="A0A8I1SKS4"/>
<dbReference type="InterPro" id="IPR009665">
    <property type="entry name" value="YyaC"/>
</dbReference>
<comment type="caution">
    <text evidence="1">The sequence shown here is derived from an EMBL/GenBank/DDBJ whole genome shotgun (WGS) entry which is preliminary data.</text>
</comment>
<name>A0A8I1SKS4_9BACI</name>
<organism evidence="1 2">
    <name type="scientific">Priestia flexa</name>
    <dbReference type="NCBI Taxonomy" id="86664"/>
    <lineage>
        <taxon>Bacteria</taxon>
        <taxon>Bacillati</taxon>
        <taxon>Bacillota</taxon>
        <taxon>Bacilli</taxon>
        <taxon>Bacillales</taxon>
        <taxon>Bacillaceae</taxon>
        <taxon>Priestia</taxon>
    </lineage>
</organism>
<keyword evidence="1" id="KW-0645">Protease</keyword>